<dbReference type="EMBL" id="JBJQOH010000003">
    <property type="protein sequence ID" value="KAL3692211.1"/>
    <property type="molecule type" value="Genomic_DNA"/>
</dbReference>
<feature type="compositionally biased region" description="Basic and acidic residues" evidence="1">
    <location>
        <begin position="99"/>
        <end position="120"/>
    </location>
</feature>
<keyword evidence="3" id="KW-1185">Reference proteome</keyword>
<proteinExistence type="predicted"/>
<sequence length="599" mass="66732">MRVRLWNLPAAFRYYPPQARVERILRHAMPPGWFKALTRHSDKESKHGGKDKSGGCTSPSGSGRVQTPEAEEKHSDDCNSNLRSSEVENLSSESLPEDQGGHHQPDLHEDEISQRPECDKPPVQGDSTSETDNGLQPQRIQEIKDLRDGQEAQKKFFHEKKPETHSDTCLRDHEKLHGEGHEFPKRSNTIGENRGWGLGRWNSVDSTGVSPRKVTHLAKFDFLLLSWPKLKSASVEKHRYEARLLKLMEVETEIVVIGEEPIHNRWSLGIIDDGVKALGKAIDTRGYPKLQKLCIERCRLILETPFATLARAFTASNLPNLEEISFQHVSFINNAGFVELAKAFKNGGPFSKLRTLILMDNGMQDEGLLALTREGFGSGNLSNLKKLRVGRRSTEKSNREEFHLEAAREFSKEVSSSGHLPQLEDLRFSGCVEPEGVICVIEALKTRLEGAVTCLDLSDSSLDGEGIRVLASASEAPQFSSLLSLKLDVTVEAIPVLLEAFHLRNLHALQRITLSGVCLGEMELMSLAVLLEAKHLPGLLEFSAPCSEITVASAMALVRAYENNDCLVARLNIGQWPTEKLQAAYHKSRNSNLELDELV</sequence>
<organism evidence="2 3">
    <name type="scientific">Riccia sorocarpa</name>
    <dbReference type="NCBI Taxonomy" id="122646"/>
    <lineage>
        <taxon>Eukaryota</taxon>
        <taxon>Viridiplantae</taxon>
        <taxon>Streptophyta</taxon>
        <taxon>Embryophyta</taxon>
        <taxon>Marchantiophyta</taxon>
        <taxon>Marchantiopsida</taxon>
        <taxon>Marchantiidae</taxon>
        <taxon>Marchantiales</taxon>
        <taxon>Ricciaceae</taxon>
        <taxon>Riccia</taxon>
    </lineage>
</organism>
<dbReference type="InterPro" id="IPR032675">
    <property type="entry name" value="LRR_dom_sf"/>
</dbReference>
<gene>
    <name evidence="2" type="ORF">R1sor_005862</name>
</gene>
<feature type="region of interest" description="Disordered" evidence="1">
    <location>
        <begin position="40"/>
        <end position="138"/>
    </location>
</feature>
<comment type="caution">
    <text evidence="2">The sequence shown here is derived from an EMBL/GenBank/DDBJ whole genome shotgun (WGS) entry which is preliminary data.</text>
</comment>
<dbReference type="Gene3D" id="3.80.10.10">
    <property type="entry name" value="Ribonuclease Inhibitor"/>
    <property type="match status" value="2"/>
</dbReference>
<feature type="compositionally biased region" description="Polar residues" evidence="1">
    <location>
        <begin position="55"/>
        <end position="65"/>
    </location>
</feature>
<protein>
    <submittedName>
        <fullName evidence="2">Uncharacterized protein</fullName>
    </submittedName>
</protein>
<accession>A0ABD3HN34</accession>
<feature type="compositionally biased region" description="Low complexity" evidence="1">
    <location>
        <begin position="79"/>
        <end position="94"/>
    </location>
</feature>
<reference evidence="2 3" key="1">
    <citation type="submission" date="2024-09" db="EMBL/GenBank/DDBJ databases">
        <title>Chromosome-scale assembly of Riccia sorocarpa.</title>
        <authorList>
            <person name="Paukszto L."/>
        </authorList>
    </citation>
    <scope>NUCLEOTIDE SEQUENCE [LARGE SCALE GENOMIC DNA]</scope>
    <source>
        <strain evidence="2">LP-2024</strain>
        <tissue evidence="2">Aerial parts of the thallus</tissue>
    </source>
</reference>
<evidence type="ECO:0000256" key="1">
    <source>
        <dbReference type="SAM" id="MobiDB-lite"/>
    </source>
</evidence>
<evidence type="ECO:0000313" key="2">
    <source>
        <dbReference type="EMBL" id="KAL3692211.1"/>
    </source>
</evidence>
<name>A0ABD3HN34_9MARC</name>
<dbReference type="Proteomes" id="UP001633002">
    <property type="component" value="Unassembled WGS sequence"/>
</dbReference>
<evidence type="ECO:0000313" key="3">
    <source>
        <dbReference type="Proteomes" id="UP001633002"/>
    </source>
</evidence>
<feature type="compositionally biased region" description="Basic and acidic residues" evidence="1">
    <location>
        <begin position="40"/>
        <end position="53"/>
    </location>
</feature>
<dbReference type="SUPFAM" id="SSF52047">
    <property type="entry name" value="RNI-like"/>
    <property type="match status" value="1"/>
</dbReference>
<feature type="compositionally biased region" description="Polar residues" evidence="1">
    <location>
        <begin position="125"/>
        <end position="138"/>
    </location>
</feature>
<dbReference type="AlphaFoldDB" id="A0ABD3HN34"/>